<name>A0ABT6YWL4_9BACT</name>
<comment type="caution">
    <text evidence="1">The sequence shown here is derived from an EMBL/GenBank/DDBJ whole genome shotgun (WGS) entry which is preliminary data.</text>
</comment>
<reference evidence="1 2" key="1">
    <citation type="submission" date="2023-05" db="EMBL/GenBank/DDBJ databases">
        <title>Novel species of genus Flectobacillus isolated from stream in China.</title>
        <authorList>
            <person name="Lu H."/>
        </authorList>
    </citation>
    <scope>NUCLEOTIDE SEQUENCE [LARGE SCALE GENOMIC DNA]</scope>
    <source>
        <strain evidence="1 2">LFS242W</strain>
    </source>
</reference>
<gene>
    <name evidence="1" type="ORF">QM481_01635</name>
</gene>
<evidence type="ECO:0000313" key="2">
    <source>
        <dbReference type="Proteomes" id="UP001225761"/>
    </source>
</evidence>
<organism evidence="1 2">
    <name type="scientific">Flectobacillus rivi</name>
    <dbReference type="NCBI Taxonomy" id="2984209"/>
    <lineage>
        <taxon>Bacteria</taxon>
        <taxon>Pseudomonadati</taxon>
        <taxon>Bacteroidota</taxon>
        <taxon>Cytophagia</taxon>
        <taxon>Cytophagales</taxon>
        <taxon>Flectobacillaceae</taxon>
        <taxon>Flectobacillus</taxon>
    </lineage>
</organism>
<protein>
    <recommendedName>
        <fullName evidence="3">Outer membrane protein beta-barrel domain-containing protein</fullName>
    </recommendedName>
</protein>
<dbReference type="SUPFAM" id="SSF56935">
    <property type="entry name" value="Porins"/>
    <property type="match status" value="1"/>
</dbReference>
<evidence type="ECO:0008006" key="3">
    <source>
        <dbReference type="Google" id="ProtNLM"/>
    </source>
</evidence>
<accession>A0ABT6YWL4</accession>
<keyword evidence="2" id="KW-1185">Reference proteome</keyword>
<evidence type="ECO:0000313" key="1">
    <source>
        <dbReference type="EMBL" id="MDI9873209.1"/>
    </source>
</evidence>
<proteinExistence type="predicted"/>
<sequence length="602" mass="67408">MKKHLLKLLFLLLANQVIVIGQDVGELKKLKSPKQMLKGKGISIKGSLSGTYNIYHANGLENRQSPYNYMFTGNIMIDIFNKIRMPVSFSYINQQASYVNPLSTSNLMPFGQPFNRISLKPKYKSVQLFLGTVSQTFTPYTLAGHRYQGVGLTFKDKDFPLYGGLMFGTLNQKVNPDTISLNKPSYQRKGMGMQLGYKTKEDFIELSLFSAKDSYQPVDIIFDKYNLSPKSNMVSSIRFSKQLIKKIIWESEMSISALSSDIRAVKNTNDNFLKSFGGLYNTNASTSYFKAVHSSLNYKSKSYQVGVEYKRIDPKYQTLGSYYFVNDVELFGVKASGQMLDKKVSMMGEIAQQHDNLDQTKPQTSNRIVGSVNVIYVPNDKVNLNASYSNFTAYSNYNPSLLYLAKARPLEALDTLNYRQVNQNIQANALWQLPSNNAKMHHQLTSSTVFQLGNDVLGGANNNNQLENINLAYGSTNETLKQSWSAGINYTNVTAPTLSTSIWGPMCSIAKAFLKEKLKLSLSGNYTFSSTQAVLANTQLARVLTTRLSTNYTVSPNGILQLNASLLSKQSPSNESYGANFTELSFNIGYRHTFSVVDLKFK</sequence>
<dbReference type="RefSeq" id="WP_283380405.1">
    <property type="nucleotide sequence ID" value="NZ_JASHIE010000001.1"/>
</dbReference>
<dbReference type="Proteomes" id="UP001225761">
    <property type="component" value="Unassembled WGS sequence"/>
</dbReference>
<dbReference type="EMBL" id="JASHIE010000001">
    <property type="protein sequence ID" value="MDI9873209.1"/>
    <property type="molecule type" value="Genomic_DNA"/>
</dbReference>